<sequence length="276" mass="29024">MGVRNFFPADRMRRWTTPFLPYASGPGGGLETARLDSQAIGDRKEISLGKGVRMRGPIEATPDLETRVEPSRPWRTAYAAYSDVSDKDDEKAASVSPTSGKAETSDETTATDARKRLRSRAPARPKMAAIAVFTAGSTIALVALVAFGTVLDQVWLMPPLVASAALVFGAPTLPLSQPRSVIGGQLLAALTGFAVLAVAGSSIWAAAVAGGLALGVTALTRTPHSPAAATATVVVAQQQPMVPFLPILVTATVVLVIIGMLIGRSRVTARYPTYWW</sequence>
<dbReference type="Proteomes" id="UP001500831">
    <property type="component" value="Unassembled WGS sequence"/>
</dbReference>
<dbReference type="Pfam" id="PF04982">
    <property type="entry name" value="TM_HPP"/>
    <property type="match status" value="1"/>
</dbReference>
<dbReference type="PANTHER" id="PTHR33741">
    <property type="entry name" value="TRANSMEMBRANE PROTEIN DDB_G0269096-RELATED"/>
    <property type="match status" value="1"/>
</dbReference>
<dbReference type="InterPro" id="IPR007065">
    <property type="entry name" value="HPP"/>
</dbReference>
<keyword evidence="2" id="KW-0472">Membrane</keyword>
<protein>
    <recommendedName>
        <fullName evidence="3">HPP transmembrane region domain-containing protein</fullName>
    </recommendedName>
</protein>
<name>A0ABP6IDM1_9ACTN</name>
<feature type="transmembrane region" description="Helical" evidence="2">
    <location>
        <begin position="187"/>
        <end position="220"/>
    </location>
</feature>
<organism evidence="4 5">
    <name type="scientific">Streptosporangium fragile</name>
    <dbReference type="NCBI Taxonomy" id="46186"/>
    <lineage>
        <taxon>Bacteria</taxon>
        <taxon>Bacillati</taxon>
        <taxon>Actinomycetota</taxon>
        <taxon>Actinomycetes</taxon>
        <taxon>Streptosporangiales</taxon>
        <taxon>Streptosporangiaceae</taxon>
        <taxon>Streptosporangium</taxon>
    </lineage>
</organism>
<proteinExistence type="predicted"/>
<evidence type="ECO:0000256" key="1">
    <source>
        <dbReference type="SAM" id="MobiDB-lite"/>
    </source>
</evidence>
<dbReference type="PANTHER" id="PTHR33741:SF5">
    <property type="entry name" value="TRANSMEMBRANE PROTEIN DDB_G0269096-RELATED"/>
    <property type="match status" value="1"/>
</dbReference>
<dbReference type="InterPro" id="IPR058581">
    <property type="entry name" value="TM_HPP"/>
</dbReference>
<gene>
    <name evidence="4" type="ORF">GCM10010517_22740</name>
</gene>
<evidence type="ECO:0000313" key="4">
    <source>
        <dbReference type="EMBL" id="GAA2863645.1"/>
    </source>
</evidence>
<feature type="transmembrane region" description="Helical" evidence="2">
    <location>
        <begin position="127"/>
        <end position="148"/>
    </location>
</feature>
<evidence type="ECO:0000313" key="5">
    <source>
        <dbReference type="Proteomes" id="UP001500831"/>
    </source>
</evidence>
<evidence type="ECO:0000256" key="2">
    <source>
        <dbReference type="SAM" id="Phobius"/>
    </source>
</evidence>
<accession>A0ABP6IDM1</accession>
<keyword evidence="2" id="KW-1133">Transmembrane helix</keyword>
<comment type="caution">
    <text evidence="4">The sequence shown here is derived from an EMBL/GenBank/DDBJ whole genome shotgun (WGS) entry which is preliminary data.</text>
</comment>
<feature type="domain" description="HPP transmembrane region" evidence="3">
    <location>
        <begin position="124"/>
        <end position="272"/>
    </location>
</feature>
<reference evidence="5" key="1">
    <citation type="journal article" date="2019" name="Int. J. Syst. Evol. Microbiol.">
        <title>The Global Catalogue of Microorganisms (GCM) 10K type strain sequencing project: providing services to taxonomists for standard genome sequencing and annotation.</title>
        <authorList>
            <consortium name="The Broad Institute Genomics Platform"/>
            <consortium name="The Broad Institute Genome Sequencing Center for Infectious Disease"/>
            <person name="Wu L."/>
            <person name="Ma J."/>
        </authorList>
    </citation>
    <scope>NUCLEOTIDE SEQUENCE [LARGE SCALE GENOMIC DNA]</scope>
    <source>
        <strain evidence="5">JCM 6242</strain>
    </source>
</reference>
<feature type="transmembrane region" description="Helical" evidence="2">
    <location>
        <begin position="240"/>
        <end position="262"/>
    </location>
</feature>
<evidence type="ECO:0000259" key="3">
    <source>
        <dbReference type="Pfam" id="PF04982"/>
    </source>
</evidence>
<keyword evidence="2" id="KW-0812">Transmembrane</keyword>
<dbReference type="RefSeq" id="WP_344970351.1">
    <property type="nucleotide sequence ID" value="NZ_BAAAVI010000013.1"/>
</dbReference>
<feature type="region of interest" description="Disordered" evidence="1">
    <location>
        <begin position="88"/>
        <end position="120"/>
    </location>
</feature>
<feature type="transmembrane region" description="Helical" evidence="2">
    <location>
        <begin position="154"/>
        <end position="175"/>
    </location>
</feature>
<keyword evidence="5" id="KW-1185">Reference proteome</keyword>
<dbReference type="EMBL" id="BAAAVI010000013">
    <property type="protein sequence ID" value="GAA2863645.1"/>
    <property type="molecule type" value="Genomic_DNA"/>
</dbReference>